<sequence>MTQLTLDIAPRRVQRKNAPGNTGYQKFQRSFIRLLGETARYHHRHEVFRDLVAMGTLAMQNAFLRSPVLEEEYLAIAGRYQAEDMTRMAQLIGCIAGALDCRAGDFLGEIFMELEIGSTHMGQFFTPYSASRLMAKLTVSHMAKQLERHPFITLDDPTCGAGSMVIAACELMLDQGINPQQKLYARCTDIDAVAAHMCYLQLSYLGVPAEVVVGNSLTLKAYRSYRTPMWYIGNWGQQLAARDLVDGFRRFLPD</sequence>
<protein>
    <submittedName>
        <fullName evidence="3">Putative type I restriction enzyme subunit M</fullName>
    </submittedName>
</protein>
<name>A0A1B7HGF6_9ENTR</name>
<dbReference type="InterPro" id="IPR029063">
    <property type="entry name" value="SAM-dependent_MTases_sf"/>
</dbReference>
<dbReference type="PATRIC" id="fig|1354255.3.peg.4450"/>
<dbReference type="Proteomes" id="UP000078286">
    <property type="component" value="Unassembled WGS sequence"/>
</dbReference>
<gene>
    <name evidence="3" type="ORF">M979_4324</name>
</gene>
<dbReference type="GO" id="GO:0003677">
    <property type="term" value="F:DNA binding"/>
    <property type="evidence" value="ECO:0007669"/>
    <property type="project" value="InterPro"/>
</dbReference>
<comment type="similarity">
    <text evidence="1">Belongs to the N(4)/N(6)-methyltransferase family.</text>
</comment>
<evidence type="ECO:0000256" key="1">
    <source>
        <dbReference type="ARBA" id="ARBA00006594"/>
    </source>
</evidence>
<dbReference type="RefSeq" id="WP_157093288.1">
    <property type="nucleotide sequence ID" value="NZ_LXEO01000069.1"/>
</dbReference>
<comment type="caution">
    <text evidence="3">The sequence shown here is derived from an EMBL/GenBank/DDBJ whole genome shotgun (WGS) entry which is preliminary data.</text>
</comment>
<feature type="domain" description="DNA methylase adenine-specific" evidence="2">
    <location>
        <begin position="119"/>
        <end position="210"/>
    </location>
</feature>
<keyword evidence="4" id="KW-1185">Reference proteome</keyword>
<organism evidence="3 4">
    <name type="scientific">Buttiauxella noackiae ATCC 51607</name>
    <dbReference type="NCBI Taxonomy" id="1354255"/>
    <lineage>
        <taxon>Bacteria</taxon>
        <taxon>Pseudomonadati</taxon>
        <taxon>Pseudomonadota</taxon>
        <taxon>Gammaproteobacteria</taxon>
        <taxon>Enterobacterales</taxon>
        <taxon>Enterobacteriaceae</taxon>
        <taxon>Buttiauxella</taxon>
    </lineage>
</organism>
<evidence type="ECO:0000313" key="3">
    <source>
        <dbReference type="EMBL" id="OAT14721.1"/>
    </source>
</evidence>
<dbReference type="AlphaFoldDB" id="A0A1B7HGF6"/>
<evidence type="ECO:0000259" key="2">
    <source>
        <dbReference type="Pfam" id="PF02384"/>
    </source>
</evidence>
<dbReference type="Gene3D" id="3.40.50.150">
    <property type="entry name" value="Vaccinia Virus protein VP39"/>
    <property type="match status" value="1"/>
</dbReference>
<dbReference type="Pfam" id="PF02384">
    <property type="entry name" value="N6_Mtase"/>
    <property type="match status" value="1"/>
</dbReference>
<dbReference type="GO" id="GO:0008170">
    <property type="term" value="F:N-methyltransferase activity"/>
    <property type="evidence" value="ECO:0007669"/>
    <property type="project" value="InterPro"/>
</dbReference>
<proteinExistence type="inferred from homology"/>
<dbReference type="EMBL" id="LXEO01000069">
    <property type="protein sequence ID" value="OAT14721.1"/>
    <property type="molecule type" value="Genomic_DNA"/>
</dbReference>
<dbReference type="SUPFAM" id="SSF53335">
    <property type="entry name" value="S-adenosyl-L-methionine-dependent methyltransferases"/>
    <property type="match status" value="1"/>
</dbReference>
<reference evidence="3 4" key="1">
    <citation type="submission" date="2016-04" db="EMBL/GenBank/DDBJ databases">
        <title>ATOL: Assembling a taxonomically balanced genome-scale reconstruction of the evolutionary history of the Enterobacteriaceae.</title>
        <authorList>
            <person name="Plunkett G.III."/>
            <person name="Neeno-Eckwall E.C."/>
            <person name="Glasner J.D."/>
            <person name="Perna N.T."/>
        </authorList>
    </citation>
    <scope>NUCLEOTIDE SEQUENCE [LARGE SCALE GENOMIC DNA]</scope>
    <source>
        <strain evidence="3 4">ATCC 51607</strain>
    </source>
</reference>
<accession>A0A1B7HGF6</accession>
<evidence type="ECO:0000313" key="4">
    <source>
        <dbReference type="Proteomes" id="UP000078286"/>
    </source>
</evidence>
<dbReference type="PRINTS" id="PR00507">
    <property type="entry name" value="N12N6MTFRASE"/>
</dbReference>
<dbReference type="InterPro" id="IPR003356">
    <property type="entry name" value="DNA_methylase_A-5"/>
</dbReference>